<dbReference type="RefSeq" id="WP_359217432.1">
    <property type="nucleotide sequence ID" value="NZ_JBEZAM010000122.1"/>
</dbReference>
<name>A0ABV3D7I4_STREX</name>
<accession>A0ABV3D7I4</accession>
<evidence type="ECO:0000313" key="2">
    <source>
        <dbReference type="Proteomes" id="UP001551210"/>
    </source>
</evidence>
<gene>
    <name evidence="1" type="ORF">AB0A76_35515</name>
</gene>
<sequence length="53" mass="5968">MTFVQVIACETSRADRLNRLMDAWLEATRGKRTATHPIVGRERGDATHAVEKT</sequence>
<evidence type="ECO:0000313" key="1">
    <source>
        <dbReference type="EMBL" id="MEU7298438.1"/>
    </source>
</evidence>
<protein>
    <submittedName>
        <fullName evidence="1">Uncharacterized protein</fullName>
    </submittedName>
</protein>
<proteinExistence type="predicted"/>
<dbReference type="EMBL" id="JBEZAM010000122">
    <property type="protein sequence ID" value="MEU7298438.1"/>
    <property type="molecule type" value="Genomic_DNA"/>
</dbReference>
<reference evidence="1 2" key="1">
    <citation type="submission" date="2024-06" db="EMBL/GenBank/DDBJ databases">
        <title>The Natural Products Discovery Center: Release of the First 8490 Sequenced Strains for Exploring Actinobacteria Biosynthetic Diversity.</title>
        <authorList>
            <person name="Kalkreuter E."/>
            <person name="Kautsar S.A."/>
            <person name="Yang D."/>
            <person name="Bader C.D."/>
            <person name="Teijaro C.N."/>
            <person name="Fluegel L."/>
            <person name="Davis C.M."/>
            <person name="Simpson J.R."/>
            <person name="Lauterbach L."/>
            <person name="Steele A.D."/>
            <person name="Gui C."/>
            <person name="Meng S."/>
            <person name="Li G."/>
            <person name="Viehrig K."/>
            <person name="Ye F."/>
            <person name="Su P."/>
            <person name="Kiefer A.F."/>
            <person name="Nichols A."/>
            <person name="Cepeda A.J."/>
            <person name="Yan W."/>
            <person name="Fan B."/>
            <person name="Jiang Y."/>
            <person name="Adhikari A."/>
            <person name="Zheng C.-J."/>
            <person name="Schuster L."/>
            <person name="Cowan T.M."/>
            <person name="Smanski M.J."/>
            <person name="Chevrette M.G."/>
            <person name="De Carvalho L.P.S."/>
            <person name="Shen B."/>
        </authorList>
    </citation>
    <scope>NUCLEOTIDE SEQUENCE [LARGE SCALE GENOMIC DNA]</scope>
    <source>
        <strain evidence="1 2">NPDC045705</strain>
    </source>
</reference>
<organism evidence="1 2">
    <name type="scientific">Streptomyces exfoliatus</name>
    <name type="common">Streptomyces hydrogenans</name>
    <dbReference type="NCBI Taxonomy" id="1905"/>
    <lineage>
        <taxon>Bacteria</taxon>
        <taxon>Bacillati</taxon>
        <taxon>Actinomycetota</taxon>
        <taxon>Actinomycetes</taxon>
        <taxon>Kitasatosporales</taxon>
        <taxon>Streptomycetaceae</taxon>
        <taxon>Streptomyces</taxon>
    </lineage>
</organism>
<dbReference type="Proteomes" id="UP001551210">
    <property type="component" value="Unassembled WGS sequence"/>
</dbReference>
<comment type="caution">
    <text evidence="1">The sequence shown here is derived from an EMBL/GenBank/DDBJ whole genome shotgun (WGS) entry which is preliminary data.</text>
</comment>
<keyword evidence="2" id="KW-1185">Reference proteome</keyword>